<dbReference type="InterPro" id="IPR043472">
    <property type="entry name" value="Macro_dom-like"/>
</dbReference>
<dbReference type="PANTHER" id="PTHR11106">
    <property type="entry name" value="GANGLIOSIDE INDUCED DIFFERENTIATION ASSOCIATED PROTEIN 2-RELATED"/>
    <property type="match status" value="1"/>
</dbReference>
<dbReference type="AlphaFoldDB" id="A0A497XNH8"/>
<evidence type="ECO:0000313" key="3">
    <source>
        <dbReference type="Proteomes" id="UP000267841"/>
    </source>
</evidence>
<dbReference type="InterPro" id="IPR002589">
    <property type="entry name" value="Macro_dom"/>
</dbReference>
<dbReference type="Proteomes" id="UP000267841">
    <property type="component" value="Unassembled WGS sequence"/>
</dbReference>
<feature type="domain" description="Macro" evidence="1">
    <location>
        <begin position="1"/>
        <end position="164"/>
    </location>
</feature>
<evidence type="ECO:0000259" key="1">
    <source>
        <dbReference type="PROSITE" id="PS51154"/>
    </source>
</evidence>
<dbReference type="Gene3D" id="3.40.220.10">
    <property type="entry name" value="Leucine Aminopeptidase, subunit E, domain 1"/>
    <property type="match status" value="1"/>
</dbReference>
<keyword evidence="3" id="KW-1185">Reference proteome</keyword>
<dbReference type="Pfam" id="PF01661">
    <property type="entry name" value="Macro"/>
    <property type="match status" value="1"/>
</dbReference>
<dbReference type="OrthoDB" id="6194521at2"/>
<comment type="caution">
    <text evidence="2">The sequence shown here is derived from an EMBL/GenBank/DDBJ whole genome shotgun (WGS) entry which is preliminary data.</text>
</comment>
<dbReference type="PANTHER" id="PTHR11106:SF111">
    <property type="entry name" value="MACRO DOMAIN-CONTAINING PROTEIN"/>
    <property type="match status" value="1"/>
</dbReference>
<dbReference type="SMART" id="SM00506">
    <property type="entry name" value="A1pp"/>
    <property type="match status" value="1"/>
</dbReference>
<name>A0A497XNH8_9AQUI</name>
<dbReference type="RefSeq" id="WP_121010230.1">
    <property type="nucleotide sequence ID" value="NZ_RCCJ01000001.1"/>
</dbReference>
<sequence length="164" mass="17793">MKVEIIRGSLLEVKADVIVNPANSHGYMGGGVAGVIKRFGGEEIEREAISKAPIPVGSAILTTAGKLKFKGVIHSPTMEEPAMRTSEEKVRKATKAALHLADELCFKSIAIPGMGTGVGRVPKEVAARAMVDEIKKFKPRCLENIILVDLDEELVKEWEKAMKE</sequence>
<reference evidence="2 3" key="1">
    <citation type="submission" date="2018-10" db="EMBL/GenBank/DDBJ databases">
        <title>Genomic Encyclopedia of Archaeal and Bacterial Type Strains, Phase II (KMG-II): from individual species to whole genera.</title>
        <authorList>
            <person name="Goeker M."/>
        </authorList>
    </citation>
    <scope>NUCLEOTIDE SEQUENCE [LARGE SCALE GENOMIC DNA]</scope>
    <source>
        <strain evidence="2 3">DSM 16510</strain>
    </source>
</reference>
<proteinExistence type="predicted"/>
<dbReference type="NCBIfam" id="NF001666">
    <property type="entry name" value="PRK00431.2-2"/>
    <property type="match status" value="1"/>
</dbReference>
<dbReference type="PROSITE" id="PS51154">
    <property type="entry name" value="MACRO"/>
    <property type="match status" value="1"/>
</dbReference>
<accession>A0A497XNH8</accession>
<gene>
    <name evidence="2" type="ORF">BCF55_0772</name>
</gene>
<dbReference type="SUPFAM" id="SSF52949">
    <property type="entry name" value="Macro domain-like"/>
    <property type="match status" value="1"/>
</dbReference>
<protein>
    <submittedName>
        <fullName evidence="2">O-acetyl-ADP-ribose deacetylase (Regulator of RNase III)</fullName>
    </submittedName>
</protein>
<organism evidence="2 3">
    <name type="scientific">Hydrogenivirga caldilitoris</name>
    <dbReference type="NCBI Taxonomy" id="246264"/>
    <lineage>
        <taxon>Bacteria</taxon>
        <taxon>Pseudomonadati</taxon>
        <taxon>Aquificota</taxon>
        <taxon>Aquificia</taxon>
        <taxon>Aquificales</taxon>
        <taxon>Aquificaceae</taxon>
        <taxon>Hydrogenivirga</taxon>
    </lineage>
</organism>
<dbReference type="EMBL" id="RCCJ01000001">
    <property type="protein sequence ID" value="RLJ70497.1"/>
    <property type="molecule type" value="Genomic_DNA"/>
</dbReference>
<evidence type="ECO:0000313" key="2">
    <source>
        <dbReference type="EMBL" id="RLJ70497.1"/>
    </source>
</evidence>